<feature type="transmembrane region" description="Helical" evidence="1">
    <location>
        <begin position="68"/>
        <end position="93"/>
    </location>
</feature>
<evidence type="ECO:0000313" key="3">
    <source>
        <dbReference type="Proteomes" id="UP001516588"/>
    </source>
</evidence>
<evidence type="ECO:0000313" key="2">
    <source>
        <dbReference type="EMBL" id="MBE5034717.1"/>
    </source>
</evidence>
<keyword evidence="1" id="KW-1133">Transmembrane helix</keyword>
<dbReference type="EMBL" id="JADCKA010000001">
    <property type="protein sequence ID" value="MBE5034717.1"/>
    <property type="molecule type" value="Genomic_DNA"/>
</dbReference>
<proteinExistence type="predicted"/>
<evidence type="ECO:0000256" key="1">
    <source>
        <dbReference type="SAM" id="Phobius"/>
    </source>
</evidence>
<name>A0ABR9QV19_9FIRM</name>
<protein>
    <submittedName>
        <fullName evidence="2">Uncharacterized protein</fullName>
    </submittedName>
</protein>
<reference evidence="2 3" key="1">
    <citation type="submission" date="2020-10" db="EMBL/GenBank/DDBJ databases">
        <title>ChiBAC.</title>
        <authorList>
            <person name="Zenner C."/>
            <person name="Hitch T.C.A."/>
            <person name="Clavel T."/>
        </authorList>
    </citation>
    <scope>NUCLEOTIDE SEQUENCE [LARGE SCALE GENOMIC DNA]</scope>
    <source>
        <strain evidence="2 3">DSM 108706</strain>
    </source>
</reference>
<feature type="transmembrane region" description="Helical" evidence="1">
    <location>
        <begin position="43"/>
        <end position="62"/>
    </location>
</feature>
<keyword evidence="1" id="KW-0812">Transmembrane</keyword>
<dbReference type="RefSeq" id="WP_226384388.1">
    <property type="nucleotide sequence ID" value="NZ_JADCKA010000001.1"/>
</dbReference>
<dbReference type="Proteomes" id="UP001516588">
    <property type="component" value="Unassembled WGS sequence"/>
</dbReference>
<organism evidence="2 3">
    <name type="scientific">Gallibacter intestinalis</name>
    <dbReference type="NCBI Taxonomy" id="2779356"/>
    <lineage>
        <taxon>Bacteria</taxon>
        <taxon>Bacillati</taxon>
        <taxon>Bacillota</taxon>
        <taxon>Clostridia</taxon>
        <taxon>Eubacteriales</taxon>
        <taxon>Eubacteriaceae</taxon>
        <taxon>Gallibacter</taxon>
    </lineage>
</organism>
<keyword evidence="1" id="KW-0472">Membrane</keyword>
<keyword evidence="3" id="KW-1185">Reference proteome</keyword>
<sequence length="101" mass="11768">MLIINAGEILIAKQGDNSKEYESEEESKRKRDNIINSIVNEKVLNILFIIVTAAIITGMIAFKITENLYIVAMLVPLLVLFALYLPVYSLVYWHYWRKYKE</sequence>
<comment type="caution">
    <text evidence="2">The sequence shown here is derived from an EMBL/GenBank/DDBJ whole genome shotgun (WGS) entry which is preliminary data.</text>
</comment>
<accession>A0ABR9QV19</accession>
<gene>
    <name evidence="2" type="ORF">INF20_00235</name>
</gene>